<organism evidence="1">
    <name type="scientific">Myoviridae sp. ctuIn11</name>
    <dbReference type="NCBI Taxonomy" id="2827715"/>
    <lineage>
        <taxon>Viruses</taxon>
        <taxon>Duplodnaviria</taxon>
        <taxon>Heunggongvirae</taxon>
        <taxon>Uroviricota</taxon>
        <taxon>Caudoviricetes</taxon>
    </lineage>
</organism>
<dbReference type="Pfam" id="PF05565">
    <property type="entry name" value="Sipho_Gp157"/>
    <property type="match status" value="1"/>
</dbReference>
<sequence length="170" mass="19008">MSMEAKGMTLYEIDKSIEALVNAVDPDTGEITVDNDALDALLMERDAKVENIACCIKNLTADEKAIKEEEAALSARRKTTEKKVERLKDYLTYALQGEKFQTAKCAVSFRKSTSVEVDDSFVEWAQTSGNEDLLRYKLPEVDKTAIKARLTSGEEIPCARFVQNMSITIK</sequence>
<accession>A0A8S5SIR7</accession>
<name>A0A8S5SIR7_9CAUD</name>
<dbReference type="InterPro" id="IPR008840">
    <property type="entry name" value="Sipho_Gp157"/>
</dbReference>
<proteinExistence type="predicted"/>
<protein>
    <submittedName>
        <fullName evidence="1">Resistance protein</fullName>
    </submittedName>
</protein>
<reference evidence="1" key="1">
    <citation type="journal article" date="2021" name="Proc. Natl. Acad. Sci. U.S.A.">
        <title>A Catalog of Tens of Thousands of Viruses from Human Metagenomes Reveals Hidden Associations with Chronic Diseases.</title>
        <authorList>
            <person name="Tisza M.J."/>
            <person name="Buck C.B."/>
        </authorList>
    </citation>
    <scope>NUCLEOTIDE SEQUENCE</scope>
    <source>
        <strain evidence="1">CtuIn11</strain>
    </source>
</reference>
<dbReference type="EMBL" id="BK032596">
    <property type="protein sequence ID" value="DAF50458.1"/>
    <property type="molecule type" value="Genomic_DNA"/>
</dbReference>
<evidence type="ECO:0000313" key="1">
    <source>
        <dbReference type="EMBL" id="DAF50458.1"/>
    </source>
</evidence>